<reference evidence="5 6" key="1">
    <citation type="journal article" date="2018" name="Mol. Biol. Evol.">
        <title>Broad Genomic Sampling Reveals a Smut Pathogenic Ancestry of the Fungal Clade Ustilaginomycotina.</title>
        <authorList>
            <person name="Kijpornyongpan T."/>
            <person name="Mondo S.J."/>
            <person name="Barry K."/>
            <person name="Sandor L."/>
            <person name="Lee J."/>
            <person name="Lipzen A."/>
            <person name="Pangilinan J."/>
            <person name="LaButti K."/>
            <person name="Hainaut M."/>
            <person name="Henrissat B."/>
            <person name="Grigoriev I.V."/>
            <person name="Spatafora J.W."/>
            <person name="Aime M.C."/>
        </authorList>
    </citation>
    <scope>NUCLEOTIDE SEQUENCE [LARGE SCALE GENOMIC DNA]</scope>
    <source>
        <strain evidence="5 6">MCA 5214</strain>
    </source>
</reference>
<dbReference type="PANTHER" id="PTHR46283">
    <property type="entry name" value="E3 UBIQUITIN-PROTEIN LIGASE MARCH5"/>
    <property type="match status" value="1"/>
</dbReference>
<dbReference type="STRING" id="1569628.A0A316ULK3"/>
<keyword evidence="6" id="KW-1185">Reference proteome</keyword>
<evidence type="ECO:0000313" key="5">
    <source>
        <dbReference type="EMBL" id="PWN26166.1"/>
    </source>
</evidence>
<evidence type="ECO:0008006" key="7">
    <source>
        <dbReference type="Google" id="ProtNLM"/>
    </source>
</evidence>
<evidence type="ECO:0000256" key="3">
    <source>
        <dbReference type="ARBA" id="ARBA00022989"/>
    </source>
</evidence>
<dbReference type="EMBL" id="KZ819672">
    <property type="protein sequence ID" value="PWN26166.1"/>
    <property type="molecule type" value="Genomic_DNA"/>
</dbReference>
<dbReference type="GeneID" id="37031124"/>
<organism evidence="5 6">
    <name type="scientific">Jaminaea rosea</name>
    <dbReference type="NCBI Taxonomy" id="1569628"/>
    <lineage>
        <taxon>Eukaryota</taxon>
        <taxon>Fungi</taxon>
        <taxon>Dikarya</taxon>
        <taxon>Basidiomycota</taxon>
        <taxon>Ustilaginomycotina</taxon>
        <taxon>Exobasidiomycetes</taxon>
        <taxon>Microstromatales</taxon>
        <taxon>Microstromatales incertae sedis</taxon>
        <taxon>Jaminaea</taxon>
    </lineage>
</organism>
<keyword evidence="4" id="KW-0472">Membrane</keyword>
<protein>
    <recommendedName>
        <fullName evidence="7">RING-CH-type domain-containing protein</fullName>
    </recommendedName>
</protein>
<dbReference type="OrthoDB" id="5817083at2759"/>
<comment type="subcellular location">
    <subcellularLocation>
        <location evidence="1">Membrane</location>
        <topology evidence="1">Multi-pass membrane protein</topology>
    </subcellularLocation>
</comment>
<keyword evidence="3" id="KW-1133">Transmembrane helix</keyword>
<sequence>MSASDNIPGRELVRSSPTAQTRGRVVTVEDVKNRTCWICQLGDEDDDEERKMQMQSKAAWQRRNKQLDSHLRWLHSCHCFLIAHESCLLNWIHCMSKLDKKADNVKADRALRNVLGMAEVGIFAGSFAFACIKYGEYATRAWLGKAAAKALLDSGRGSMKLFFVPLVLLLSRIPCLPDDIELRLRYLQSAVPLCHDMAHVLSALAASANALTRDGGQWSERGQLFTVATSHAALGSRLVDVLRHLHPPTLAWSFALLPWYRAAYGNLRYRLTDWLLEPLVAQAKNRTGQQQTQTQPRPFNAVRVGGQPRPQLQERAQYFHFTPVGFGVRDDPDIDVDGQAQPPPLGLDGITDGPDPVAQAAAREAIRRGLLPPNPTILTHYYSPRSVLTLIRITLGTPFMAALVGAGLQGVAMSMSPGNWLERLLAVSAFRKGGTSVAGNCSTARVCGVPSLHWRNTVALGLYVFACDAVSLGYRYLRLKRRASLTVEDLPFSEGMVRDLVTKKVN</sequence>
<dbReference type="RefSeq" id="XP_025360778.1">
    <property type="nucleotide sequence ID" value="XM_025509301.1"/>
</dbReference>
<name>A0A316ULK3_9BASI</name>
<dbReference type="AlphaFoldDB" id="A0A316ULK3"/>
<dbReference type="Proteomes" id="UP000245884">
    <property type="component" value="Unassembled WGS sequence"/>
</dbReference>
<evidence type="ECO:0000313" key="6">
    <source>
        <dbReference type="Proteomes" id="UP000245884"/>
    </source>
</evidence>
<proteinExistence type="predicted"/>
<evidence type="ECO:0000256" key="2">
    <source>
        <dbReference type="ARBA" id="ARBA00022692"/>
    </source>
</evidence>
<keyword evidence="2" id="KW-0812">Transmembrane</keyword>
<accession>A0A316ULK3</accession>
<evidence type="ECO:0000256" key="4">
    <source>
        <dbReference type="ARBA" id="ARBA00023136"/>
    </source>
</evidence>
<gene>
    <name evidence="5" type="ORF">BDZ90DRAFT_280703</name>
</gene>
<dbReference type="GO" id="GO:0016020">
    <property type="term" value="C:membrane"/>
    <property type="evidence" value="ECO:0007669"/>
    <property type="project" value="UniProtKB-SubCell"/>
</dbReference>
<evidence type="ECO:0000256" key="1">
    <source>
        <dbReference type="ARBA" id="ARBA00004141"/>
    </source>
</evidence>